<sequence length="313" mass="34941">MGLFGKDRTGTFKATDGTGRHFTWTIRQFASHDAGTTLDSENVSCFTKVKFHLHMSLGTNGDIGLYVHYKKPPIPKYSYYFENTKGEIMRQHTAHTIPDDSERCGHWNVCSREDMRGFLGEEDTLFVRFVFDDDTLVVKRVADKNMTSVMWTIPNVETQNLNPYSSRGFFIDNVLLVARLDSKRETSTVMATAKHDDISSYILFLFCRKGKIPPHSIEFVDASGVSYHRVEKNEDGSVLTVLVDRQVVQQHTANEGILFVKINFYTGGNPLEALNALSGLAGGDGAEKGSSASGGGRTVELGEKKELYNVMDD</sequence>
<name>A0AAW0ERI9_9TRYP</name>
<protein>
    <submittedName>
        <fullName evidence="1">Uncharacterized protein</fullName>
    </submittedName>
</protein>
<proteinExistence type="predicted"/>
<comment type="caution">
    <text evidence="1">The sequence shown here is derived from an EMBL/GenBank/DDBJ whole genome shotgun (WGS) entry which is preliminary data.</text>
</comment>
<organism evidence="1 2">
    <name type="scientific">Novymonas esmeraldas</name>
    <dbReference type="NCBI Taxonomy" id="1808958"/>
    <lineage>
        <taxon>Eukaryota</taxon>
        <taxon>Discoba</taxon>
        <taxon>Euglenozoa</taxon>
        <taxon>Kinetoplastea</taxon>
        <taxon>Metakinetoplastina</taxon>
        <taxon>Trypanosomatida</taxon>
        <taxon>Trypanosomatidae</taxon>
        <taxon>Novymonas</taxon>
    </lineage>
</organism>
<dbReference type="Proteomes" id="UP001430356">
    <property type="component" value="Unassembled WGS sequence"/>
</dbReference>
<accession>A0AAW0ERI9</accession>
<evidence type="ECO:0000313" key="1">
    <source>
        <dbReference type="EMBL" id="KAK7195979.1"/>
    </source>
</evidence>
<keyword evidence="2" id="KW-1185">Reference proteome</keyword>
<dbReference type="AlphaFoldDB" id="A0AAW0ERI9"/>
<evidence type="ECO:0000313" key="2">
    <source>
        <dbReference type="Proteomes" id="UP001430356"/>
    </source>
</evidence>
<gene>
    <name evidence="1" type="ORF">NESM_000531200</name>
</gene>
<dbReference type="EMBL" id="JAECZO010000066">
    <property type="protein sequence ID" value="KAK7195979.1"/>
    <property type="molecule type" value="Genomic_DNA"/>
</dbReference>
<reference evidence="1 2" key="1">
    <citation type="journal article" date="2021" name="MBio">
        <title>A New Model Trypanosomatid, Novymonas esmeraldas: Genomic Perception of Its 'Candidatus Pandoraea novymonadis' Endosymbiont.</title>
        <authorList>
            <person name="Zakharova A."/>
            <person name="Saura A."/>
            <person name="Butenko A."/>
            <person name="Podesvova L."/>
            <person name="Warmusova S."/>
            <person name="Kostygov A.Y."/>
            <person name="Nenarokova A."/>
            <person name="Lukes J."/>
            <person name="Opperdoes F.R."/>
            <person name="Yurchenko V."/>
        </authorList>
    </citation>
    <scope>NUCLEOTIDE SEQUENCE [LARGE SCALE GENOMIC DNA]</scope>
    <source>
        <strain evidence="1 2">E262AT.01</strain>
    </source>
</reference>